<organism evidence="2 3">
    <name type="scientific">Periplaneta americana</name>
    <name type="common">American cockroach</name>
    <name type="synonym">Blatta americana</name>
    <dbReference type="NCBI Taxonomy" id="6978"/>
    <lineage>
        <taxon>Eukaryota</taxon>
        <taxon>Metazoa</taxon>
        <taxon>Ecdysozoa</taxon>
        <taxon>Arthropoda</taxon>
        <taxon>Hexapoda</taxon>
        <taxon>Insecta</taxon>
        <taxon>Pterygota</taxon>
        <taxon>Neoptera</taxon>
        <taxon>Polyneoptera</taxon>
        <taxon>Dictyoptera</taxon>
        <taxon>Blattodea</taxon>
        <taxon>Blattoidea</taxon>
        <taxon>Blattidae</taxon>
        <taxon>Blattinae</taxon>
        <taxon>Periplaneta</taxon>
    </lineage>
</organism>
<dbReference type="EMBL" id="JAJSOF020000017">
    <property type="protein sequence ID" value="KAJ4439357.1"/>
    <property type="molecule type" value="Genomic_DNA"/>
</dbReference>
<keyword evidence="3" id="KW-1185">Reference proteome</keyword>
<feature type="region of interest" description="Disordered" evidence="1">
    <location>
        <begin position="1"/>
        <end position="70"/>
    </location>
</feature>
<evidence type="ECO:0000256" key="1">
    <source>
        <dbReference type="SAM" id="MobiDB-lite"/>
    </source>
</evidence>
<gene>
    <name evidence="2" type="ORF">ANN_07479</name>
</gene>
<feature type="compositionally biased region" description="Basic residues" evidence="1">
    <location>
        <begin position="1"/>
        <end position="13"/>
    </location>
</feature>
<comment type="caution">
    <text evidence="2">The sequence shown here is derived from an EMBL/GenBank/DDBJ whole genome shotgun (WGS) entry which is preliminary data.</text>
</comment>
<evidence type="ECO:0000313" key="2">
    <source>
        <dbReference type="EMBL" id="KAJ4439357.1"/>
    </source>
</evidence>
<feature type="compositionally biased region" description="Basic and acidic residues" evidence="1">
    <location>
        <begin position="14"/>
        <end position="60"/>
    </location>
</feature>
<protein>
    <submittedName>
        <fullName evidence="2">Uncharacterized protein</fullName>
    </submittedName>
</protein>
<reference evidence="2 3" key="1">
    <citation type="journal article" date="2022" name="Allergy">
        <title>Genome assembly and annotation of Periplaneta americana reveal a comprehensive cockroach allergen profile.</title>
        <authorList>
            <person name="Wang L."/>
            <person name="Xiong Q."/>
            <person name="Saelim N."/>
            <person name="Wang L."/>
            <person name="Nong W."/>
            <person name="Wan A.T."/>
            <person name="Shi M."/>
            <person name="Liu X."/>
            <person name="Cao Q."/>
            <person name="Hui J.H.L."/>
            <person name="Sookrung N."/>
            <person name="Leung T.F."/>
            <person name="Tungtrongchitr A."/>
            <person name="Tsui S.K.W."/>
        </authorList>
    </citation>
    <scope>NUCLEOTIDE SEQUENCE [LARGE SCALE GENOMIC DNA]</scope>
    <source>
        <strain evidence="2">PWHHKU_190912</strain>
    </source>
</reference>
<proteinExistence type="predicted"/>
<name>A0ABQ8T0C9_PERAM</name>
<dbReference type="PANTHER" id="PTHR47326">
    <property type="entry name" value="TRANSPOSABLE ELEMENT TC3 TRANSPOSASE-LIKE PROTEIN"/>
    <property type="match status" value="1"/>
</dbReference>
<accession>A0ABQ8T0C9</accession>
<dbReference type="PANTHER" id="PTHR47326:SF1">
    <property type="entry name" value="HTH PSQ-TYPE DOMAIN-CONTAINING PROTEIN"/>
    <property type="match status" value="1"/>
</dbReference>
<dbReference type="Proteomes" id="UP001148838">
    <property type="component" value="Unassembled WGS sequence"/>
</dbReference>
<evidence type="ECO:0000313" key="3">
    <source>
        <dbReference type="Proteomes" id="UP001148838"/>
    </source>
</evidence>
<sequence length="324" mass="37817">MQRKKSERRRRKKAEKEVGEKAEEGEKTEKRGDGGGKRRKVGEKAKVIVEKSVEGEEKSERRRRKKQRRLNEEKSKFLHFHKNWSQVAVSCDKGKILRKQLRFHPYRLQLLQALQPDDKVLRRNFCISMQTVIENDDECIHFVMFSDEATFHLSGKVNRHNLTIWRSETLVLTWNLTIGLMYAVLPRGDTLNIFKLLYVDDEMSVNWSVFVKFQSVSQRTEQASLVYRSSTRVCVRNCISIRRPEFECSGPQLEGPEFEYSGLSLKPTEFCTPQDAPFSIESFLCHCYTNVTAYSTPQTFEAVHTLAVLPHLEFARLPSLSFFR</sequence>